<sequence>MRPGSATGGLRRRAETRRGGRRAHRAPARPLRAGARLNEIVGGLGLGLTNDVGRDPAEERLRLKTWPELGHVFTDRMQDDVFAWLDAVL</sequence>
<organism evidence="2 3">
    <name type="scientific">Streptomyces spinoverrucosus</name>
    <dbReference type="NCBI Taxonomy" id="284043"/>
    <lineage>
        <taxon>Bacteria</taxon>
        <taxon>Bacillati</taxon>
        <taxon>Actinomycetota</taxon>
        <taxon>Actinomycetes</taxon>
        <taxon>Kitasatosporales</taxon>
        <taxon>Streptomycetaceae</taxon>
        <taxon>Streptomyces</taxon>
    </lineage>
</organism>
<evidence type="ECO:0000256" key="1">
    <source>
        <dbReference type="SAM" id="MobiDB-lite"/>
    </source>
</evidence>
<dbReference type="EMBL" id="BJND01000012">
    <property type="protein sequence ID" value="GEC04293.1"/>
    <property type="molecule type" value="Genomic_DNA"/>
</dbReference>
<evidence type="ECO:0000313" key="2">
    <source>
        <dbReference type="EMBL" id="GEC04293.1"/>
    </source>
</evidence>
<name>A0A4Y3VCZ3_9ACTN</name>
<keyword evidence="3" id="KW-1185">Reference proteome</keyword>
<accession>A0A4Y3VCZ3</accession>
<dbReference type="Proteomes" id="UP000317881">
    <property type="component" value="Unassembled WGS sequence"/>
</dbReference>
<feature type="region of interest" description="Disordered" evidence="1">
    <location>
        <begin position="1"/>
        <end position="29"/>
    </location>
</feature>
<dbReference type="AlphaFoldDB" id="A0A4Y3VCZ3"/>
<dbReference type="OrthoDB" id="9805123at2"/>
<reference evidence="2 3" key="1">
    <citation type="submission" date="2019-06" db="EMBL/GenBank/DDBJ databases">
        <title>Whole genome shotgun sequence of Streptomyces spinoverrucosus NBRC 14228.</title>
        <authorList>
            <person name="Hosoyama A."/>
            <person name="Uohara A."/>
            <person name="Ohji S."/>
            <person name="Ichikawa N."/>
        </authorList>
    </citation>
    <scope>NUCLEOTIDE SEQUENCE [LARGE SCALE GENOMIC DNA]</scope>
    <source>
        <strain evidence="2 3">NBRC 14228</strain>
    </source>
</reference>
<protein>
    <submittedName>
        <fullName evidence="2">Uncharacterized protein</fullName>
    </submittedName>
</protein>
<gene>
    <name evidence="2" type="ORF">SSP24_19480</name>
</gene>
<comment type="caution">
    <text evidence="2">The sequence shown here is derived from an EMBL/GenBank/DDBJ whole genome shotgun (WGS) entry which is preliminary data.</text>
</comment>
<proteinExistence type="predicted"/>
<evidence type="ECO:0000313" key="3">
    <source>
        <dbReference type="Proteomes" id="UP000317881"/>
    </source>
</evidence>